<keyword evidence="5" id="KW-1185">Reference proteome</keyword>
<feature type="chain" id="PRO_5046749034" evidence="2">
    <location>
        <begin position="32"/>
        <end position="485"/>
    </location>
</feature>
<evidence type="ECO:0000313" key="5">
    <source>
        <dbReference type="Proteomes" id="UP001479606"/>
    </source>
</evidence>
<evidence type="ECO:0000256" key="2">
    <source>
        <dbReference type="SAM" id="SignalP"/>
    </source>
</evidence>
<feature type="signal peptide" evidence="2">
    <location>
        <begin position="1"/>
        <end position="31"/>
    </location>
</feature>
<dbReference type="Pfam" id="PF13517">
    <property type="entry name" value="FG-GAP_3"/>
    <property type="match status" value="3"/>
</dbReference>
<dbReference type="InterPro" id="IPR013517">
    <property type="entry name" value="FG-GAP"/>
</dbReference>
<evidence type="ECO:0000256" key="1">
    <source>
        <dbReference type="ARBA" id="ARBA00022729"/>
    </source>
</evidence>
<dbReference type="SUPFAM" id="SSF69318">
    <property type="entry name" value="Integrin alpha N-terminal domain"/>
    <property type="match status" value="1"/>
</dbReference>
<dbReference type="Gene3D" id="2.130.10.130">
    <property type="entry name" value="Integrin alpha, N-terminal"/>
    <property type="match status" value="3"/>
</dbReference>
<accession>A0ABU9LSW9</accession>
<organism evidence="4 5">
    <name type="scientific">Hymenobacter segetis</name>
    <dbReference type="NCBI Taxonomy" id="2025509"/>
    <lineage>
        <taxon>Bacteria</taxon>
        <taxon>Pseudomonadati</taxon>
        <taxon>Bacteroidota</taxon>
        <taxon>Cytophagia</taxon>
        <taxon>Cytophagales</taxon>
        <taxon>Hymenobacteraceae</taxon>
        <taxon>Hymenobacter</taxon>
    </lineage>
</organism>
<sequence length="485" mass="47550">MPHFSPFIVARPARPLATLGLLLATAGAAHAQMPAPASFAMPSVYSTGAYSSPSDVAVADLNNDGQPDIVTANGGTNAVGVLLGQAGGGFAAVTSYSAGTNSQPASVAVSDVNGDGRPDIVTANLIGSSAGVLLGQVGGGFAAVSTYPTGANSNPRSVVVADINQDGRVDLVTANYYSNSAGVLLGQAGGGFAAVSTYSTGIGPAGVAVADVNSDGRLDIVTSNYNNGTGAVGVLLGLASGGFAAVNSYSAGGNFPNDVAVADVNGDSRLDIVTANNGTGTVGVLLGQVSGGFATVSTYPSGSDLRSVAVADMNGDGRRDIVTTNSSAGTVGVLLGLASGGFAAVSNYLTATIRDYPIGIAVADVNGDGRLDIVAANSGNGTAGVLLNTGTFTPLAAAPGAEVAEASLFPNPAHGGFKVQLPAARGAASARAELLNALGQVVCQQDAGLLADETFSFATTGLAPGLYTLRVQAGSHTLTKRVVLE</sequence>
<dbReference type="PANTHER" id="PTHR46580">
    <property type="entry name" value="SENSOR KINASE-RELATED"/>
    <property type="match status" value="1"/>
</dbReference>
<evidence type="ECO:0000313" key="4">
    <source>
        <dbReference type="EMBL" id="MEL5993715.1"/>
    </source>
</evidence>
<proteinExistence type="predicted"/>
<dbReference type="Proteomes" id="UP001479606">
    <property type="component" value="Unassembled WGS sequence"/>
</dbReference>
<dbReference type="InterPro" id="IPR028994">
    <property type="entry name" value="Integrin_alpha_N"/>
</dbReference>
<dbReference type="InterPro" id="IPR026444">
    <property type="entry name" value="Secre_tail"/>
</dbReference>
<dbReference type="EMBL" id="JBCEVZ010000009">
    <property type="protein sequence ID" value="MEL5993715.1"/>
    <property type="molecule type" value="Genomic_DNA"/>
</dbReference>
<dbReference type="NCBIfam" id="TIGR04183">
    <property type="entry name" value="Por_Secre_tail"/>
    <property type="match status" value="1"/>
</dbReference>
<protein>
    <submittedName>
        <fullName evidence="4">FG-GAP-like repeat-containing protein</fullName>
    </submittedName>
</protein>
<name>A0ABU9LSW9_9BACT</name>
<evidence type="ECO:0000259" key="3">
    <source>
        <dbReference type="Pfam" id="PF18962"/>
    </source>
</evidence>
<comment type="caution">
    <text evidence="4">The sequence shown here is derived from an EMBL/GenBank/DDBJ whole genome shotgun (WGS) entry which is preliminary data.</text>
</comment>
<reference evidence="4 5" key="1">
    <citation type="journal article" date="2018" name="Arch. Microbiol.">
        <title>Hymenobacter segetis sp. nov., isolated from soil.</title>
        <authorList>
            <person name="Ten L.N."/>
            <person name="Lim S.J."/>
            <person name="Kim B.O."/>
            <person name="Kang I.K."/>
            <person name="Jung H.Y."/>
        </authorList>
    </citation>
    <scope>NUCLEOTIDE SEQUENCE [LARGE SCALE GENOMIC DNA]</scope>
    <source>
        <strain evidence="4 5">S7-3-11</strain>
    </source>
</reference>
<dbReference type="RefSeq" id="WP_342296560.1">
    <property type="nucleotide sequence ID" value="NZ_JBCEVZ010000009.1"/>
</dbReference>
<keyword evidence="1 2" id="KW-0732">Signal</keyword>
<feature type="domain" description="Secretion system C-terminal sorting" evidence="3">
    <location>
        <begin position="408"/>
        <end position="483"/>
    </location>
</feature>
<gene>
    <name evidence="4" type="ORF">AAFH49_05810</name>
</gene>
<dbReference type="Pfam" id="PF18962">
    <property type="entry name" value="Por_Secre_tail"/>
    <property type="match status" value="1"/>
</dbReference>